<proteinExistence type="predicted"/>
<dbReference type="OrthoDB" id="12841at2157"/>
<protein>
    <recommendedName>
        <fullName evidence="3">Transposase</fullName>
    </recommendedName>
</protein>
<accession>A0A484IA26</accession>
<keyword evidence="2" id="KW-1185">Reference proteome</keyword>
<dbReference type="KEGG" id="nfn:NFRAN_2260"/>
<organism evidence="1 2">
    <name type="scientific">Candidatus Nitrosocosmicus franklandianus</name>
    <dbReference type="NCBI Taxonomy" id="1798806"/>
    <lineage>
        <taxon>Archaea</taxon>
        <taxon>Nitrososphaerota</taxon>
        <taxon>Nitrososphaeria</taxon>
        <taxon>Nitrososphaerales</taxon>
        <taxon>Nitrososphaeraceae</taxon>
        <taxon>Candidatus Nitrosocosmicus</taxon>
    </lineage>
</organism>
<evidence type="ECO:0000313" key="2">
    <source>
        <dbReference type="Proteomes" id="UP000294299"/>
    </source>
</evidence>
<dbReference type="Proteomes" id="UP000294299">
    <property type="component" value="Chromosome NFRAN"/>
</dbReference>
<reference evidence="1 2" key="1">
    <citation type="submission" date="2019-02" db="EMBL/GenBank/DDBJ databases">
        <authorList>
            <person name="Lehtovirta-Morley E L."/>
        </authorList>
    </citation>
    <scope>NUCLEOTIDE SEQUENCE [LARGE SCALE GENOMIC DNA]</scope>
    <source>
        <strain evidence="1">NFRAN1</strain>
    </source>
</reference>
<dbReference type="AlphaFoldDB" id="A0A484IA26"/>
<evidence type="ECO:0008006" key="3">
    <source>
        <dbReference type="Google" id="ProtNLM"/>
    </source>
</evidence>
<sequence>MLTRNRTPSKYVYYGLHLYFSGLSLRKASERLSQIYKRNHVSIWNWIQKYKPQKLKSTRRRVLEYIIDETMLKVGSEFVWLWVATEPDRKQANSRTVYL</sequence>
<gene>
    <name evidence="1" type="ORF">NFRAN_2260</name>
</gene>
<dbReference type="EMBL" id="LR216287">
    <property type="protein sequence ID" value="VFJ14582.1"/>
    <property type="molecule type" value="Genomic_DNA"/>
</dbReference>
<dbReference type="RefSeq" id="WP_134484748.1">
    <property type="nucleotide sequence ID" value="NZ_LR216287.1"/>
</dbReference>
<dbReference type="GeneID" id="39421491"/>
<evidence type="ECO:0000313" key="1">
    <source>
        <dbReference type="EMBL" id="VFJ14582.1"/>
    </source>
</evidence>
<name>A0A484IA26_9ARCH</name>